<gene>
    <name evidence="1" type="ORF">DCCM_3127</name>
</gene>
<keyword evidence="2" id="KW-1185">Reference proteome</keyword>
<organism evidence="1 2">
    <name type="scientific">Desulfocucumis palustris</name>
    <dbReference type="NCBI Taxonomy" id="1898651"/>
    <lineage>
        <taxon>Bacteria</taxon>
        <taxon>Bacillati</taxon>
        <taxon>Bacillota</taxon>
        <taxon>Clostridia</taxon>
        <taxon>Eubacteriales</taxon>
        <taxon>Desulfocucumaceae</taxon>
        <taxon>Desulfocucumis</taxon>
    </lineage>
</organism>
<evidence type="ECO:0000313" key="1">
    <source>
        <dbReference type="EMBL" id="GBF34016.1"/>
    </source>
</evidence>
<reference evidence="2" key="1">
    <citation type="submission" date="2018-02" db="EMBL/GenBank/DDBJ databases">
        <title>Genome sequence of Desulfocucumis palustris strain NAW-5.</title>
        <authorList>
            <person name="Watanabe M."/>
            <person name="Kojima H."/>
            <person name="Fukui M."/>
        </authorList>
    </citation>
    <scope>NUCLEOTIDE SEQUENCE [LARGE SCALE GENOMIC DNA]</scope>
    <source>
        <strain evidence="2">NAW-5</strain>
    </source>
</reference>
<proteinExistence type="predicted"/>
<dbReference type="Proteomes" id="UP000239549">
    <property type="component" value="Unassembled WGS sequence"/>
</dbReference>
<evidence type="ECO:0000313" key="2">
    <source>
        <dbReference type="Proteomes" id="UP000239549"/>
    </source>
</evidence>
<comment type="caution">
    <text evidence="1">The sequence shown here is derived from an EMBL/GenBank/DDBJ whole genome shotgun (WGS) entry which is preliminary data.</text>
</comment>
<dbReference type="OrthoDB" id="1809654at2"/>
<dbReference type="AlphaFoldDB" id="A0A2L2XIF4"/>
<name>A0A2L2XIF4_9FIRM</name>
<sequence>MTKAKDMTQGQIAHTFCTWCYYRLFVAGSDYWGCGLVEKKKEEHCSYKKALLKEEEKVS</sequence>
<accession>A0A2L2XIF4</accession>
<dbReference type="RefSeq" id="WP_104372329.1">
    <property type="nucleotide sequence ID" value="NZ_BFAV01000125.1"/>
</dbReference>
<dbReference type="EMBL" id="BFAV01000125">
    <property type="protein sequence ID" value="GBF34016.1"/>
    <property type="molecule type" value="Genomic_DNA"/>
</dbReference>
<protein>
    <submittedName>
        <fullName evidence="1">Uncharacterized protein</fullName>
    </submittedName>
</protein>